<feature type="domain" description="Polymerase beta nucleotidyltransferase" evidence="1">
    <location>
        <begin position="11"/>
        <end position="107"/>
    </location>
</feature>
<dbReference type="AlphaFoldDB" id="A0A3M9NHJ5"/>
<proteinExistence type="predicted"/>
<dbReference type="Proteomes" id="UP000267223">
    <property type="component" value="Unassembled WGS sequence"/>
</dbReference>
<organism evidence="2 3">
    <name type="scientific">Hanamia caeni</name>
    <dbReference type="NCBI Taxonomy" id="2294116"/>
    <lineage>
        <taxon>Bacteria</taxon>
        <taxon>Pseudomonadati</taxon>
        <taxon>Bacteroidota</taxon>
        <taxon>Chitinophagia</taxon>
        <taxon>Chitinophagales</taxon>
        <taxon>Chitinophagaceae</taxon>
        <taxon>Hanamia</taxon>
    </lineage>
</organism>
<dbReference type="Gene3D" id="3.30.460.10">
    <property type="entry name" value="Beta Polymerase, domain 2"/>
    <property type="match status" value="1"/>
</dbReference>
<dbReference type="CDD" id="cd05403">
    <property type="entry name" value="NT_KNTase_like"/>
    <property type="match status" value="1"/>
</dbReference>
<evidence type="ECO:0000259" key="1">
    <source>
        <dbReference type="Pfam" id="PF18765"/>
    </source>
</evidence>
<reference evidence="2 3" key="1">
    <citation type="submission" date="2018-11" db="EMBL/GenBank/DDBJ databases">
        <title>Draft genome sequence of Ferruginibacter sp. BO-59.</title>
        <authorList>
            <person name="Im W.T."/>
        </authorList>
    </citation>
    <scope>NUCLEOTIDE SEQUENCE [LARGE SCALE GENOMIC DNA]</scope>
    <source>
        <strain evidence="2 3">BO-59</strain>
    </source>
</reference>
<gene>
    <name evidence="2" type="ORF">EFY79_09255</name>
</gene>
<dbReference type="InterPro" id="IPR041633">
    <property type="entry name" value="Polbeta"/>
</dbReference>
<dbReference type="RefSeq" id="WP_123120419.1">
    <property type="nucleotide sequence ID" value="NZ_RJJR01000006.1"/>
</dbReference>
<dbReference type="EMBL" id="RJJR01000006">
    <property type="protein sequence ID" value="RNI36935.1"/>
    <property type="molecule type" value="Genomic_DNA"/>
</dbReference>
<protein>
    <submittedName>
        <fullName evidence="2">Nucleotidyltransferase domain-containing protein</fullName>
    </submittedName>
</protein>
<evidence type="ECO:0000313" key="3">
    <source>
        <dbReference type="Proteomes" id="UP000267223"/>
    </source>
</evidence>
<keyword evidence="3" id="KW-1185">Reference proteome</keyword>
<sequence>MVTEKQMKLLVNTIVKEINPNKVVLFGSYAANKQTKDSDVDLIVVIDTDLEEGERKNKVCSLNLLTATDELLFPKDLFIYSEKEFQKLKNNSQSFLYGALKQSRSLYVR</sequence>
<accession>A0A3M9NHJ5</accession>
<keyword evidence="2" id="KW-0808">Transferase</keyword>
<dbReference type="SUPFAM" id="SSF81301">
    <property type="entry name" value="Nucleotidyltransferase"/>
    <property type="match status" value="1"/>
</dbReference>
<name>A0A3M9NHJ5_9BACT</name>
<dbReference type="InterPro" id="IPR043519">
    <property type="entry name" value="NT_sf"/>
</dbReference>
<dbReference type="Pfam" id="PF18765">
    <property type="entry name" value="Polbeta"/>
    <property type="match status" value="1"/>
</dbReference>
<comment type="caution">
    <text evidence="2">The sequence shown here is derived from an EMBL/GenBank/DDBJ whole genome shotgun (WGS) entry which is preliminary data.</text>
</comment>
<dbReference type="OrthoDB" id="1321649at2"/>
<evidence type="ECO:0000313" key="2">
    <source>
        <dbReference type="EMBL" id="RNI36935.1"/>
    </source>
</evidence>
<dbReference type="GO" id="GO:0016740">
    <property type="term" value="F:transferase activity"/>
    <property type="evidence" value="ECO:0007669"/>
    <property type="project" value="UniProtKB-KW"/>
</dbReference>